<dbReference type="GO" id="GO:1990904">
    <property type="term" value="C:ribonucleoprotein complex"/>
    <property type="evidence" value="ECO:0007669"/>
    <property type="project" value="UniProtKB-KW"/>
</dbReference>
<keyword evidence="2 4" id="KW-0689">Ribosomal protein</keyword>
<dbReference type="Proteomes" id="UP001362899">
    <property type="component" value="Unassembled WGS sequence"/>
</dbReference>
<dbReference type="EMBL" id="BTGC01000003">
    <property type="protein sequence ID" value="GMM51084.1"/>
    <property type="molecule type" value="Genomic_DNA"/>
</dbReference>
<evidence type="ECO:0000256" key="3">
    <source>
        <dbReference type="ARBA" id="ARBA00023274"/>
    </source>
</evidence>
<dbReference type="GO" id="GO:0003735">
    <property type="term" value="F:structural constituent of ribosome"/>
    <property type="evidence" value="ECO:0007669"/>
    <property type="project" value="InterPro"/>
</dbReference>
<accession>A0AAV5RHM4</accession>
<evidence type="ECO:0000256" key="1">
    <source>
        <dbReference type="ARBA" id="ARBA00006471"/>
    </source>
</evidence>
<dbReference type="AlphaFoldDB" id="A0AAV5RHM4"/>
<proteinExistence type="inferred from homology"/>
<dbReference type="SUPFAM" id="SSF56047">
    <property type="entry name" value="Ribosomal protein S8"/>
    <property type="match status" value="1"/>
</dbReference>
<evidence type="ECO:0000256" key="2">
    <source>
        <dbReference type="ARBA" id="ARBA00022980"/>
    </source>
</evidence>
<reference evidence="4 5" key="1">
    <citation type="journal article" date="2023" name="Elife">
        <title>Identification of key yeast species and microbe-microbe interactions impacting larval growth of Drosophila in the wild.</title>
        <authorList>
            <person name="Mure A."/>
            <person name="Sugiura Y."/>
            <person name="Maeda R."/>
            <person name="Honda K."/>
            <person name="Sakurai N."/>
            <person name="Takahashi Y."/>
            <person name="Watada M."/>
            <person name="Katoh T."/>
            <person name="Gotoh A."/>
            <person name="Gotoh Y."/>
            <person name="Taniguchi I."/>
            <person name="Nakamura K."/>
            <person name="Hayashi T."/>
            <person name="Katayama T."/>
            <person name="Uemura T."/>
            <person name="Hattori Y."/>
        </authorList>
    </citation>
    <scope>NUCLEOTIDE SEQUENCE [LARGE SCALE GENOMIC DNA]</scope>
    <source>
        <strain evidence="4 5">SB-73</strain>
    </source>
</reference>
<evidence type="ECO:0000313" key="5">
    <source>
        <dbReference type="Proteomes" id="UP001362899"/>
    </source>
</evidence>
<dbReference type="InterPro" id="IPR000630">
    <property type="entry name" value="Ribosomal_uS8"/>
</dbReference>
<gene>
    <name evidence="4" type="ORF">DASB73_020420</name>
</gene>
<dbReference type="GO" id="GO:0006412">
    <property type="term" value="P:translation"/>
    <property type="evidence" value="ECO:0007669"/>
    <property type="project" value="InterPro"/>
</dbReference>
<keyword evidence="3" id="KW-0687">Ribonucleoprotein</keyword>
<dbReference type="GO" id="GO:0005840">
    <property type="term" value="C:ribosome"/>
    <property type="evidence" value="ECO:0007669"/>
    <property type="project" value="UniProtKB-KW"/>
</dbReference>
<dbReference type="Pfam" id="PF00410">
    <property type="entry name" value="Ribosomal_S8"/>
    <property type="match status" value="1"/>
</dbReference>
<name>A0AAV5RHM4_STABA</name>
<dbReference type="FunFam" id="3.30.1370.30:FF:000006">
    <property type="entry name" value="40S ribosomal protein S8"/>
    <property type="match status" value="1"/>
</dbReference>
<organism evidence="4 5">
    <name type="scientific">Starmerella bacillaris</name>
    <name type="common">Yeast</name>
    <name type="synonym">Candida zemplinina</name>
    <dbReference type="NCBI Taxonomy" id="1247836"/>
    <lineage>
        <taxon>Eukaryota</taxon>
        <taxon>Fungi</taxon>
        <taxon>Dikarya</taxon>
        <taxon>Ascomycota</taxon>
        <taxon>Saccharomycotina</taxon>
        <taxon>Dipodascomycetes</taxon>
        <taxon>Dipodascales</taxon>
        <taxon>Trichomonascaceae</taxon>
        <taxon>Starmerella</taxon>
    </lineage>
</organism>
<dbReference type="InterPro" id="IPR035987">
    <property type="entry name" value="Ribosomal_uS8_sf"/>
</dbReference>
<keyword evidence="5" id="KW-1185">Reference proteome</keyword>
<dbReference type="Gene3D" id="3.30.1370.30">
    <property type="match status" value="1"/>
</dbReference>
<evidence type="ECO:0000313" key="4">
    <source>
        <dbReference type="EMBL" id="GMM51084.1"/>
    </source>
</evidence>
<comment type="caution">
    <text evidence="4">The sequence shown here is derived from an EMBL/GenBank/DDBJ whole genome shotgun (WGS) entry which is preliminary data.</text>
</comment>
<sequence>MSLVNLGYVCCHIQNVSKLLKPMTSIPMSKLHLQVALGLYKEGFLSSVQRGDIYGPDKTYTPTTVDNISSRRLWLELKYRKFKPVLSRMHIVSHPNRRVFASHTDMLGLCTGKPYGKVQPLALGEVMFVRAKDKNNTVYEVHEAIANKVSGELLVRAS</sequence>
<comment type="similarity">
    <text evidence="1">Belongs to the universal ribosomal protein uS8 family.</text>
</comment>
<protein>
    <submittedName>
        <fullName evidence="4">Mitochondrial 37S ribosomal protein</fullName>
    </submittedName>
</protein>